<feature type="chain" id="PRO_5028915583" description="LPXTG cell wall anchor domain-containing protein" evidence="2">
    <location>
        <begin position="24"/>
        <end position="212"/>
    </location>
</feature>
<keyword evidence="2" id="KW-0732">Signal</keyword>
<protein>
    <recommendedName>
        <fullName evidence="5">LPXTG cell wall anchor domain-containing protein</fullName>
    </recommendedName>
</protein>
<evidence type="ECO:0000313" key="4">
    <source>
        <dbReference type="Proteomes" id="UP000479526"/>
    </source>
</evidence>
<dbReference type="RefSeq" id="WP_161482041.1">
    <property type="nucleotide sequence ID" value="NZ_WXEW01000007.1"/>
</dbReference>
<feature type="transmembrane region" description="Helical" evidence="1">
    <location>
        <begin position="178"/>
        <end position="196"/>
    </location>
</feature>
<keyword evidence="1" id="KW-1133">Transmembrane helix</keyword>
<dbReference type="EMBL" id="WXEW01000007">
    <property type="protein sequence ID" value="NAS24922.1"/>
    <property type="molecule type" value="Genomic_DNA"/>
</dbReference>
<keyword evidence="4" id="KW-1185">Reference proteome</keyword>
<comment type="caution">
    <text evidence="3">The sequence shown here is derived from an EMBL/GenBank/DDBJ whole genome shotgun (WGS) entry which is preliminary data.</text>
</comment>
<reference evidence="3 4" key="1">
    <citation type="submission" date="2020-01" db="EMBL/GenBank/DDBJ databases">
        <title>Herbidospora sp. NEAU-GS84 nov., a novel actinomycete isolated from soil.</title>
        <authorList>
            <person name="Han L."/>
        </authorList>
    </citation>
    <scope>NUCLEOTIDE SEQUENCE [LARGE SCALE GENOMIC DNA]</scope>
    <source>
        <strain evidence="3 4">NEAU-GS84</strain>
    </source>
</reference>
<keyword evidence="1" id="KW-0812">Transmembrane</keyword>
<name>A0A7C9J518_9ACTN</name>
<evidence type="ECO:0008006" key="5">
    <source>
        <dbReference type="Google" id="ProtNLM"/>
    </source>
</evidence>
<evidence type="ECO:0000313" key="3">
    <source>
        <dbReference type="EMBL" id="NAS24922.1"/>
    </source>
</evidence>
<gene>
    <name evidence="3" type="ORF">GT755_24955</name>
</gene>
<dbReference type="Proteomes" id="UP000479526">
    <property type="component" value="Unassembled WGS sequence"/>
</dbReference>
<accession>A0A7C9J518</accession>
<sequence>MIRRIACLLGVLSLLFVPVPAAAGGFASTELDPIPEIRPGVAYTIGYWALALGTEPITDEAFGETTLRFSRNGERYDFTGTRLAEPSHYATSIILPAGEWKVEALLGYYGHDEIGTLTVPGGLTLSPPEYDPMRVADMPDPWGAVKPPGHPWGTPFRPVPGVTPIPKAAPAAVPETPAWPYALGGLAVAGGLVLLLRRRPARREPEEVFVIR</sequence>
<keyword evidence="1" id="KW-0472">Membrane</keyword>
<evidence type="ECO:0000256" key="2">
    <source>
        <dbReference type="SAM" id="SignalP"/>
    </source>
</evidence>
<dbReference type="AlphaFoldDB" id="A0A7C9J518"/>
<evidence type="ECO:0000256" key="1">
    <source>
        <dbReference type="SAM" id="Phobius"/>
    </source>
</evidence>
<proteinExistence type="predicted"/>
<feature type="signal peptide" evidence="2">
    <location>
        <begin position="1"/>
        <end position="23"/>
    </location>
</feature>
<organism evidence="3 4">
    <name type="scientific">Herbidospora solisilvae</name>
    <dbReference type="NCBI Taxonomy" id="2696284"/>
    <lineage>
        <taxon>Bacteria</taxon>
        <taxon>Bacillati</taxon>
        <taxon>Actinomycetota</taxon>
        <taxon>Actinomycetes</taxon>
        <taxon>Streptosporangiales</taxon>
        <taxon>Streptosporangiaceae</taxon>
        <taxon>Herbidospora</taxon>
    </lineage>
</organism>